<feature type="domain" description="RING-type" evidence="5">
    <location>
        <begin position="476"/>
        <end position="521"/>
    </location>
</feature>
<dbReference type="GO" id="GO:0008270">
    <property type="term" value="F:zinc ion binding"/>
    <property type="evidence" value="ECO:0007669"/>
    <property type="project" value="UniProtKB-KW"/>
</dbReference>
<dbReference type="AlphaFoldDB" id="A0A1R2BND8"/>
<keyword evidence="1" id="KW-0479">Metal-binding</keyword>
<keyword evidence="7" id="KW-1185">Reference proteome</keyword>
<evidence type="ECO:0000313" key="6">
    <source>
        <dbReference type="EMBL" id="OMJ78220.1"/>
    </source>
</evidence>
<dbReference type="SMART" id="SM00184">
    <property type="entry name" value="RING"/>
    <property type="match status" value="24"/>
</dbReference>
<sequence>MSICSITCILCESKDVYPINFSGIHKACIKHLNDLTYYNDHSQIPSPIISCIWCETKVIIIWDICRCISCYETTCMTRKCEHKSCMKGNLKCPECSECIKCGNYDENLQNNICSNCSNMPTCPQCQNKAVIYKKACDHFACVNCYHKQDCKLCNNIKKCDYCQNPCTNMFVYNCHHSKCENCYLDSCSLCMEEKLNTFPPCDNCGEKAESHVKFCSHIGCTMCKDDCKKCNPICSNCKNATVPDIIMKCGHYGCVKCSEIFCYKCWEYISKIQIEVPEYKERKLKEAEKENLNPCVNCGRKENPTTLFCSHAGCLKCCYEKKCRECDKNKSVIQKPFNNLEKIVSKPIIDFPECENCGEKNELLLKVCRHLGCVKCREYCNKCGSKCTNCHTSGFCDKKMPCGHFGCKTCSETYCYTCAKYIHEMSSPIKPQKYIKPCLNCGEQLEEIILACNHKGCIGCYKSKQCKKCFPTQQKCENCFKLAKITFKAKCGHASCENCIDLYCSKCSNLAPTPETCPNCKKKTELITLDCMHKLCENCSYNKSCCLCNTKKISSCANCHKLYCELIRFSCNHNGCENCNLQGCFLCSSPSKKTKQTPCKNCNKISDIGLMKCGHMGCNDCERLLSCKFCIAYKGCPNCQSLSYKRIELNCGHKGCQGCEDRLCNTCEKELKDKLINKCTVCCEEEGEVNLNCGHLGCRKCSVDNTKCQSCDKLTSYICENCKANKNDTKLLPCKHRLCKICNNFLKCCPMCFPTKASKKLCSICKKVANDLTICRNKHEICVKCSETYKDCPKCPKKCLFCSREIQASLKLNCSVHYTCKSCLDINKVCKICQTICCSCKIITEHYLLLSCNHAQCPLCLQNRKTCIICNPPSPQTSTLLSRNSSTNYEQCSCCLNKLYHYKTLPCSHKACESCHNLSKKCTKCSTTFIKKETKCEHCNLEPANIDTNCNHKICFSCFDTNKICPNIKLCNSCNENPATEYGKCGHGVCKNCIERTGNCGACRLKISNNKCPHCFRTATSLLLFKCKHDGCSCCLNNGFCFSCVATRKMFNNDQVGIICYKCQDLSNNYVMLMCNHRLCSKCFVEDYKNFGFMCPECALGSLEAVCVLCKEYTSWEIDGDIVRSSGCCRRIFCKKCCGEIRANKVHECS</sequence>
<feature type="domain" description="RING-type" evidence="5">
    <location>
        <begin position="971"/>
        <end position="1004"/>
    </location>
</feature>
<evidence type="ECO:0000259" key="5">
    <source>
        <dbReference type="PROSITE" id="PS50089"/>
    </source>
</evidence>
<keyword evidence="3" id="KW-0862">Zinc</keyword>
<dbReference type="InterPro" id="IPR017907">
    <property type="entry name" value="Znf_RING_CS"/>
</dbReference>
<dbReference type="PROSITE" id="PS50089">
    <property type="entry name" value="ZF_RING_2"/>
    <property type="match status" value="5"/>
</dbReference>
<dbReference type="PROSITE" id="PS00518">
    <property type="entry name" value="ZF_RING_1"/>
    <property type="match status" value="1"/>
</dbReference>
<organism evidence="6 7">
    <name type="scientific">Stentor coeruleus</name>
    <dbReference type="NCBI Taxonomy" id="5963"/>
    <lineage>
        <taxon>Eukaryota</taxon>
        <taxon>Sar</taxon>
        <taxon>Alveolata</taxon>
        <taxon>Ciliophora</taxon>
        <taxon>Postciliodesmatophora</taxon>
        <taxon>Heterotrichea</taxon>
        <taxon>Heterotrichida</taxon>
        <taxon>Stentoridae</taxon>
        <taxon>Stentor</taxon>
    </lineage>
</organism>
<dbReference type="OrthoDB" id="411372at2759"/>
<dbReference type="InterPro" id="IPR001841">
    <property type="entry name" value="Znf_RING"/>
</dbReference>
<evidence type="ECO:0000256" key="3">
    <source>
        <dbReference type="ARBA" id="ARBA00022833"/>
    </source>
</evidence>
<reference evidence="6 7" key="1">
    <citation type="submission" date="2016-11" db="EMBL/GenBank/DDBJ databases">
        <title>The macronuclear genome of Stentor coeruleus: a giant cell with tiny introns.</title>
        <authorList>
            <person name="Slabodnick M."/>
            <person name="Ruby J.G."/>
            <person name="Reiff S.B."/>
            <person name="Swart E.C."/>
            <person name="Gosai S."/>
            <person name="Prabakaran S."/>
            <person name="Witkowska E."/>
            <person name="Larue G.E."/>
            <person name="Fisher S."/>
            <person name="Freeman R.M."/>
            <person name="Gunawardena J."/>
            <person name="Chu W."/>
            <person name="Stover N.A."/>
            <person name="Gregory B.D."/>
            <person name="Nowacki M."/>
            <person name="Derisi J."/>
            <person name="Roy S.W."/>
            <person name="Marshall W.F."/>
            <person name="Sood P."/>
        </authorList>
    </citation>
    <scope>NUCLEOTIDE SEQUENCE [LARGE SCALE GENOMIC DNA]</scope>
    <source>
        <strain evidence="6">WM001</strain>
    </source>
</reference>
<accession>A0A1R2BND8</accession>
<comment type="caution">
    <text evidence="6">The sequence shown here is derived from an EMBL/GenBank/DDBJ whole genome shotgun (WGS) entry which is preliminary data.</text>
</comment>
<gene>
    <name evidence="6" type="ORF">SteCoe_22023</name>
</gene>
<feature type="domain" description="RING-type" evidence="5">
    <location>
        <begin position="679"/>
        <end position="712"/>
    </location>
</feature>
<keyword evidence="2 4" id="KW-0863">Zinc-finger</keyword>
<dbReference type="EMBL" id="MPUH01000533">
    <property type="protein sequence ID" value="OMJ78220.1"/>
    <property type="molecule type" value="Genomic_DNA"/>
</dbReference>
<dbReference type="Proteomes" id="UP000187209">
    <property type="component" value="Unassembled WGS sequence"/>
</dbReference>
<feature type="domain" description="RING-type" evidence="5">
    <location>
        <begin position="1060"/>
        <end position="1098"/>
    </location>
</feature>
<protein>
    <recommendedName>
        <fullName evidence="5">RING-type domain-containing protein</fullName>
    </recommendedName>
</protein>
<evidence type="ECO:0000313" key="7">
    <source>
        <dbReference type="Proteomes" id="UP000187209"/>
    </source>
</evidence>
<evidence type="ECO:0000256" key="2">
    <source>
        <dbReference type="ARBA" id="ARBA00022771"/>
    </source>
</evidence>
<name>A0A1R2BND8_9CILI</name>
<dbReference type="SUPFAM" id="SSF57850">
    <property type="entry name" value="RING/U-box"/>
    <property type="match status" value="1"/>
</dbReference>
<evidence type="ECO:0000256" key="1">
    <source>
        <dbReference type="ARBA" id="ARBA00022723"/>
    </source>
</evidence>
<evidence type="ECO:0000256" key="4">
    <source>
        <dbReference type="PROSITE-ProRule" id="PRU00175"/>
    </source>
</evidence>
<proteinExistence type="predicted"/>
<feature type="domain" description="RING-type" evidence="5">
    <location>
        <begin position="719"/>
        <end position="752"/>
    </location>
</feature>